<dbReference type="PANTHER" id="PTHR13774:SF17">
    <property type="entry name" value="PHENAZINE BIOSYNTHESIS-LIKE DOMAIN-CONTAINING PROTEIN"/>
    <property type="match status" value="1"/>
</dbReference>
<dbReference type="InterPro" id="IPR003719">
    <property type="entry name" value="Phenazine_PhzF-like"/>
</dbReference>
<organism evidence="3 4">
    <name type="scientific">Labrys wisconsinensis</name>
    <dbReference type="NCBI Taxonomy" id="425677"/>
    <lineage>
        <taxon>Bacteria</taxon>
        <taxon>Pseudomonadati</taxon>
        <taxon>Pseudomonadota</taxon>
        <taxon>Alphaproteobacteria</taxon>
        <taxon>Hyphomicrobiales</taxon>
        <taxon>Xanthobacteraceae</taxon>
        <taxon>Labrys</taxon>
    </lineage>
</organism>
<sequence length="261" mass="27957">MRAPIFQLDAFTDRRFAGNPAAVMPMERFPEDAVLQALAAENNLAETAFLVRQGGDYRLRWFTPTVEVPLCGHATLASAAVVMERLEPGRDQVVFHSASGLLTVKRAAAGYVMDFPVRPSKPVAEPEGLAAALGAPLAAVHVNPFNYMAVLADPAVLRRLSPDLAAIAGFDRAGVIVTAPGDGPYDFVSRYFAPAKGIPEDPVTGSAHCMLAPYWAGRLGKTAFRAFQASPRGGEVVCRLVGERVELEGACVFYLEGHAEF</sequence>
<gene>
    <name evidence="3" type="ORF">QO011_007337</name>
</gene>
<name>A0ABU0JJ47_9HYPH</name>
<evidence type="ECO:0000313" key="4">
    <source>
        <dbReference type="Proteomes" id="UP001242480"/>
    </source>
</evidence>
<keyword evidence="4" id="KW-1185">Reference proteome</keyword>
<dbReference type="EMBL" id="JAUSVX010000021">
    <property type="protein sequence ID" value="MDQ0474297.1"/>
    <property type="molecule type" value="Genomic_DNA"/>
</dbReference>
<evidence type="ECO:0000313" key="3">
    <source>
        <dbReference type="EMBL" id="MDQ0474297.1"/>
    </source>
</evidence>
<comment type="similarity">
    <text evidence="1">Belongs to the PhzF family.</text>
</comment>
<dbReference type="Proteomes" id="UP001242480">
    <property type="component" value="Unassembled WGS sequence"/>
</dbReference>
<dbReference type="PANTHER" id="PTHR13774">
    <property type="entry name" value="PHENAZINE BIOSYNTHESIS PROTEIN"/>
    <property type="match status" value="1"/>
</dbReference>
<dbReference type="SUPFAM" id="SSF54506">
    <property type="entry name" value="Diaminopimelate epimerase-like"/>
    <property type="match status" value="1"/>
</dbReference>
<evidence type="ECO:0000256" key="2">
    <source>
        <dbReference type="ARBA" id="ARBA00023235"/>
    </source>
</evidence>
<reference evidence="3 4" key="1">
    <citation type="submission" date="2023-07" db="EMBL/GenBank/DDBJ databases">
        <title>Genomic Encyclopedia of Type Strains, Phase IV (KMG-IV): sequencing the most valuable type-strain genomes for metagenomic binning, comparative biology and taxonomic classification.</title>
        <authorList>
            <person name="Goeker M."/>
        </authorList>
    </citation>
    <scope>NUCLEOTIDE SEQUENCE [LARGE SCALE GENOMIC DNA]</scope>
    <source>
        <strain evidence="3 4">DSM 19619</strain>
    </source>
</reference>
<comment type="caution">
    <text evidence="3">The sequence shown here is derived from an EMBL/GenBank/DDBJ whole genome shotgun (WGS) entry which is preliminary data.</text>
</comment>
<protein>
    <submittedName>
        <fullName evidence="3">PhzF family phenazine biosynthesis protein</fullName>
    </submittedName>
</protein>
<dbReference type="RefSeq" id="WP_307283688.1">
    <property type="nucleotide sequence ID" value="NZ_JAUSVX010000021.1"/>
</dbReference>
<dbReference type="Pfam" id="PF02567">
    <property type="entry name" value="PhzC-PhzF"/>
    <property type="match status" value="1"/>
</dbReference>
<evidence type="ECO:0000256" key="1">
    <source>
        <dbReference type="ARBA" id="ARBA00008270"/>
    </source>
</evidence>
<proteinExistence type="inferred from homology"/>
<dbReference type="NCBIfam" id="TIGR00654">
    <property type="entry name" value="PhzF_family"/>
    <property type="match status" value="1"/>
</dbReference>
<dbReference type="PIRSF" id="PIRSF016184">
    <property type="entry name" value="PhzC_PhzF"/>
    <property type="match status" value="1"/>
</dbReference>
<dbReference type="Gene3D" id="3.10.310.10">
    <property type="entry name" value="Diaminopimelate Epimerase, Chain A, domain 1"/>
    <property type="match status" value="2"/>
</dbReference>
<keyword evidence="2" id="KW-0413">Isomerase</keyword>
<accession>A0ABU0JJ47</accession>